<evidence type="ECO:0000256" key="2">
    <source>
        <dbReference type="ARBA" id="ARBA00022448"/>
    </source>
</evidence>
<dbReference type="AlphaFoldDB" id="A0A285D4T2"/>
<comment type="subcellular location">
    <subcellularLocation>
        <location evidence="1">Cell membrane</location>
        <topology evidence="1">Multi-pass membrane protein</topology>
    </subcellularLocation>
</comment>
<feature type="domain" description="Major facilitator superfamily (MFS) profile" evidence="8">
    <location>
        <begin position="2"/>
        <end position="378"/>
    </location>
</feature>
<keyword evidence="3" id="KW-1003">Cell membrane</keyword>
<dbReference type="SUPFAM" id="SSF103473">
    <property type="entry name" value="MFS general substrate transporter"/>
    <property type="match status" value="1"/>
</dbReference>
<feature type="transmembrane region" description="Helical" evidence="7">
    <location>
        <begin position="92"/>
        <end position="115"/>
    </location>
</feature>
<evidence type="ECO:0000256" key="4">
    <source>
        <dbReference type="ARBA" id="ARBA00022692"/>
    </source>
</evidence>
<dbReference type="PANTHER" id="PTHR23517">
    <property type="entry name" value="RESISTANCE PROTEIN MDTM, PUTATIVE-RELATED-RELATED"/>
    <property type="match status" value="1"/>
</dbReference>
<dbReference type="InterPro" id="IPR011701">
    <property type="entry name" value="MFS"/>
</dbReference>
<evidence type="ECO:0000256" key="6">
    <source>
        <dbReference type="ARBA" id="ARBA00023136"/>
    </source>
</evidence>
<feature type="transmembrane region" description="Helical" evidence="7">
    <location>
        <begin position="355"/>
        <end position="373"/>
    </location>
</feature>
<organism evidence="9 10">
    <name type="scientific">Bacillus oleivorans</name>
    <dbReference type="NCBI Taxonomy" id="1448271"/>
    <lineage>
        <taxon>Bacteria</taxon>
        <taxon>Bacillati</taxon>
        <taxon>Bacillota</taxon>
        <taxon>Bacilli</taxon>
        <taxon>Bacillales</taxon>
        <taxon>Bacillaceae</taxon>
        <taxon>Bacillus</taxon>
    </lineage>
</organism>
<dbReference type="InterPro" id="IPR050171">
    <property type="entry name" value="MFS_Transporters"/>
</dbReference>
<proteinExistence type="predicted"/>
<keyword evidence="6 7" id="KW-0472">Membrane</keyword>
<keyword evidence="4 7" id="KW-0812">Transmembrane</keyword>
<dbReference type="EMBL" id="OAOP01000010">
    <property type="protein sequence ID" value="SNX74814.1"/>
    <property type="molecule type" value="Genomic_DNA"/>
</dbReference>
<dbReference type="PANTHER" id="PTHR23517:SF3">
    <property type="entry name" value="INTEGRAL MEMBRANE TRANSPORT PROTEIN"/>
    <property type="match status" value="1"/>
</dbReference>
<dbReference type="InterPro" id="IPR020846">
    <property type="entry name" value="MFS_dom"/>
</dbReference>
<evidence type="ECO:0000259" key="8">
    <source>
        <dbReference type="PROSITE" id="PS50850"/>
    </source>
</evidence>
<evidence type="ECO:0000256" key="1">
    <source>
        <dbReference type="ARBA" id="ARBA00004651"/>
    </source>
</evidence>
<feature type="transmembrane region" description="Helical" evidence="7">
    <location>
        <begin position="35"/>
        <end position="55"/>
    </location>
</feature>
<feature type="transmembrane region" description="Helical" evidence="7">
    <location>
        <begin position="127"/>
        <end position="149"/>
    </location>
</feature>
<name>A0A285D4T2_9BACI</name>
<dbReference type="Gene3D" id="1.20.1250.20">
    <property type="entry name" value="MFS general substrate transporter like domains"/>
    <property type="match status" value="1"/>
</dbReference>
<evidence type="ECO:0000256" key="3">
    <source>
        <dbReference type="ARBA" id="ARBA00022475"/>
    </source>
</evidence>
<feature type="transmembrane region" description="Helical" evidence="7">
    <location>
        <begin position="67"/>
        <end position="86"/>
    </location>
</feature>
<dbReference type="CDD" id="cd17325">
    <property type="entry name" value="MFS_MdtG_SLC18_like"/>
    <property type="match status" value="1"/>
</dbReference>
<dbReference type="GO" id="GO:0005886">
    <property type="term" value="C:plasma membrane"/>
    <property type="evidence" value="ECO:0007669"/>
    <property type="project" value="UniProtKB-SubCell"/>
</dbReference>
<accession>A0A285D4T2</accession>
<feature type="transmembrane region" description="Helical" evidence="7">
    <location>
        <begin position="155"/>
        <end position="176"/>
    </location>
</feature>
<evidence type="ECO:0000256" key="7">
    <source>
        <dbReference type="SAM" id="Phobius"/>
    </source>
</evidence>
<feature type="transmembrane region" description="Helical" evidence="7">
    <location>
        <begin position="327"/>
        <end position="349"/>
    </location>
</feature>
<keyword evidence="10" id="KW-1185">Reference proteome</keyword>
<evidence type="ECO:0000313" key="10">
    <source>
        <dbReference type="Proteomes" id="UP000219546"/>
    </source>
</evidence>
<keyword evidence="5 7" id="KW-1133">Transmembrane helix</keyword>
<feature type="transmembrane region" description="Helical" evidence="7">
    <location>
        <begin position="292"/>
        <end position="315"/>
    </location>
</feature>
<sequence length="385" mass="41330">MIRVFVFLIIFCSFFDLFAQLPIITPLATSLGATPFLTGLAVGMYSFSNTVGNVASGFITDKRGPSFILKTGLFLTGVILILYSLATNAWLLLMIRFLHGLSAGLIAPAAFTYLANSADREKKGKSSALTGAFVGLAAIIGPAFSGIVASQTNEITVLSMTAAFMLLLAGLALFLLPKNQKRSAGENQLERLPVRSLFHNPLIIKSFAGAFFLMFSQGVLAYMLPLKVDQLGFDTRTSGMMLSTFGIVAVLVFVLPINRLFDIIKPIKTLSSGMTAMGLSLILISSSQNISILYVLMALYGVGFAFLFPSLNTLLIEATVETHRGKAYGYFYAFFSFGVVFGSGVTGLLELSANQGFVLTGIVLIGVAMFILMKKNNKLTSVNKG</sequence>
<protein>
    <submittedName>
        <fullName evidence="9">Predicted MFS family arabinose efflux permease</fullName>
    </submittedName>
</protein>
<feature type="transmembrane region" description="Helical" evidence="7">
    <location>
        <begin position="197"/>
        <end position="220"/>
    </location>
</feature>
<dbReference type="Proteomes" id="UP000219546">
    <property type="component" value="Unassembled WGS sequence"/>
</dbReference>
<dbReference type="RefSeq" id="WP_342745901.1">
    <property type="nucleotide sequence ID" value="NZ_JBEPMQ010000011.1"/>
</dbReference>
<keyword evidence="2" id="KW-0813">Transport</keyword>
<evidence type="ECO:0000256" key="5">
    <source>
        <dbReference type="ARBA" id="ARBA00022989"/>
    </source>
</evidence>
<dbReference type="GO" id="GO:0022857">
    <property type="term" value="F:transmembrane transporter activity"/>
    <property type="evidence" value="ECO:0007669"/>
    <property type="project" value="InterPro"/>
</dbReference>
<dbReference type="Pfam" id="PF07690">
    <property type="entry name" value="MFS_1"/>
    <property type="match status" value="1"/>
</dbReference>
<dbReference type="InterPro" id="IPR036259">
    <property type="entry name" value="MFS_trans_sf"/>
</dbReference>
<feature type="transmembrane region" description="Helical" evidence="7">
    <location>
        <begin position="240"/>
        <end position="257"/>
    </location>
</feature>
<gene>
    <name evidence="9" type="ORF">SAMN05877753_11091</name>
</gene>
<dbReference type="PROSITE" id="PS50850">
    <property type="entry name" value="MFS"/>
    <property type="match status" value="1"/>
</dbReference>
<reference evidence="9 10" key="1">
    <citation type="submission" date="2017-08" db="EMBL/GenBank/DDBJ databases">
        <authorList>
            <person name="de Groot N.N."/>
        </authorList>
    </citation>
    <scope>NUCLEOTIDE SEQUENCE [LARGE SCALE GENOMIC DNA]</scope>
    <source>
        <strain evidence="9 10">JC228</strain>
    </source>
</reference>
<evidence type="ECO:0000313" key="9">
    <source>
        <dbReference type="EMBL" id="SNX74814.1"/>
    </source>
</evidence>